<evidence type="ECO:0000313" key="3">
    <source>
        <dbReference type="EMBL" id="RAG83451.1"/>
    </source>
</evidence>
<evidence type="ECO:0000313" key="4">
    <source>
        <dbReference type="Proteomes" id="UP000248889"/>
    </source>
</evidence>
<dbReference type="AlphaFoldDB" id="A0A2X0IJ78"/>
<feature type="transmembrane region" description="Helical" evidence="2">
    <location>
        <begin position="32"/>
        <end position="52"/>
    </location>
</feature>
<proteinExistence type="predicted"/>
<reference evidence="3 4" key="1">
    <citation type="submission" date="2018-06" db="EMBL/GenBank/DDBJ databases">
        <title>Streptacidiphilus pinicola sp. nov., isolated from pine grove soil.</title>
        <authorList>
            <person name="Roh S.G."/>
            <person name="Park S."/>
            <person name="Kim M.-K."/>
            <person name="Yun B.-R."/>
            <person name="Park J."/>
            <person name="Kim M.J."/>
            <person name="Kim Y.S."/>
            <person name="Kim S.B."/>
        </authorList>
    </citation>
    <scope>NUCLEOTIDE SEQUENCE [LARGE SCALE GENOMIC DNA]</scope>
    <source>
        <strain evidence="3 4">MMS16-CNU450</strain>
    </source>
</reference>
<keyword evidence="4" id="KW-1185">Reference proteome</keyword>
<keyword evidence="2" id="KW-0812">Transmembrane</keyword>
<dbReference type="Proteomes" id="UP000248889">
    <property type="component" value="Unassembled WGS sequence"/>
</dbReference>
<dbReference type="EMBL" id="QKYN01000087">
    <property type="protein sequence ID" value="RAG83451.1"/>
    <property type="molecule type" value="Genomic_DNA"/>
</dbReference>
<name>A0A2X0IJ78_9ACTN</name>
<comment type="caution">
    <text evidence="3">The sequence shown here is derived from an EMBL/GenBank/DDBJ whole genome shotgun (WGS) entry which is preliminary data.</text>
</comment>
<evidence type="ECO:0000256" key="2">
    <source>
        <dbReference type="SAM" id="Phobius"/>
    </source>
</evidence>
<feature type="region of interest" description="Disordered" evidence="1">
    <location>
        <begin position="100"/>
        <end position="121"/>
    </location>
</feature>
<keyword evidence="2" id="KW-1133">Transmembrane helix</keyword>
<gene>
    <name evidence="3" type="ORF">DN069_22340</name>
</gene>
<protein>
    <submittedName>
        <fullName evidence="3">Uncharacterized protein</fullName>
    </submittedName>
</protein>
<accession>A0A2X0IJ78</accession>
<evidence type="ECO:0000256" key="1">
    <source>
        <dbReference type="SAM" id="MobiDB-lite"/>
    </source>
</evidence>
<keyword evidence="2" id="KW-0472">Membrane</keyword>
<sequence length="255" mass="26385">MDKALDGLRPPSEDITEAVLAQASRRQNRRRAGALLATSAGLALVAGLVVALPHTANGAAGAAKKPGPVSATTHAAAPKPLRDPAALVQSLLPPGTGTVTKIKDLPPTSPPPGAPRTTVFPKSRLDGTYLVTKDGKVAALIVQTYDPKAVPAQWRMTASPANVCNEIPASWDCKESVLPDGVQLVQTTEPPGNWGEHAGTVGNVSVAYPDGRVVSVDALAETHGLRPTNFGPGWANPPLDRAELAAFAESPAWFS</sequence>
<organism evidence="3 4">
    <name type="scientific">Streptacidiphilus pinicola</name>
    <dbReference type="NCBI Taxonomy" id="2219663"/>
    <lineage>
        <taxon>Bacteria</taxon>
        <taxon>Bacillati</taxon>
        <taxon>Actinomycetota</taxon>
        <taxon>Actinomycetes</taxon>
        <taxon>Kitasatosporales</taxon>
        <taxon>Streptomycetaceae</taxon>
        <taxon>Streptacidiphilus</taxon>
    </lineage>
</organism>